<reference evidence="6 7" key="1">
    <citation type="submission" date="2023-07" db="EMBL/GenBank/DDBJ databases">
        <title>Citrobacter selenititolerans sp. nov., isolated from seleniferous soil.</title>
        <authorList>
            <person name="Zhang S."/>
            <person name="Li K."/>
            <person name="Peng J."/>
            <person name="Wang H."/>
            <person name="Sun J."/>
            <person name="Guo Y."/>
        </authorList>
    </citation>
    <scope>NUCLEOTIDE SEQUENCE [LARGE SCALE GENOMIC DNA]</scope>
    <source>
        <strain evidence="6 7">S2-9</strain>
    </source>
</reference>
<keyword evidence="7" id="KW-1185">Reference proteome</keyword>
<evidence type="ECO:0000313" key="7">
    <source>
        <dbReference type="Proteomes" id="UP001174867"/>
    </source>
</evidence>
<evidence type="ECO:0000256" key="2">
    <source>
        <dbReference type="ARBA" id="ARBA00022448"/>
    </source>
</evidence>
<comment type="subunit">
    <text evidence="1">Monomer.</text>
</comment>
<feature type="domain" description="MucB/RseB N-terminal" evidence="5">
    <location>
        <begin position="157"/>
        <end position="240"/>
    </location>
</feature>
<proteinExistence type="predicted"/>
<protein>
    <submittedName>
        <fullName evidence="6">Sigma-E factor regulatory protein RseB domain-containing protein</fullName>
    </submittedName>
</protein>
<keyword evidence="2" id="KW-0813">Transport</keyword>
<name>A0ABT8PRM1_9ENTR</name>
<evidence type="ECO:0000313" key="6">
    <source>
        <dbReference type="EMBL" id="MDN8598990.1"/>
    </source>
</evidence>
<evidence type="ECO:0000256" key="4">
    <source>
        <dbReference type="ARBA" id="ARBA00022927"/>
    </source>
</evidence>
<comment type="caution">
    <text evidence="6">The sequence shown here is derived from an EMBL/GenBank/DDBJ whole genome shotgun (WGS) entry which is preliminary data.</text>
</comment>
<evidence type="ECO:0000256" key="1">
    <source>
        <dbReference type="ARBA" id="ARBA00011245"/>
    </source>
</evidence>
<evidence type="ECO:0000256" key="3">
    <source>
        <dbReference type="ARBA" id="ARBA00022729"/>
    </source>
</evidence>
<dbReference type="InterPro" id="IPR033434">
    <property type="entry name" value="MucB/RseB_N"/>
</dbReference>
<dbReference type="EMBL" id="JAUJYW010000002">
    <property type="protein sequence ID" value="MDN8598990.1"/>
    <property type="molecule type" value="Genomic_DNA"/>
</dbReference>
<dbReference type="Gene3D" id="2.50.20.10">
    <property type="entry name" value="Lipoprotein localisation LolA/LolB/LppX"/>
    <property type="match status" value="1"/>
</dbReference>
<gene>
    <name evidence="6" type="ORF">Q0A17_06125</name>
</gene>
<evidence type="ECO:0000259" key="5">
    <source>
        <dbReference type="Pfam" id="PF03888"/>
    </source>
</evidence>
<dbReference type="Proteomes" id="UP001174867">
    <property type="component" value="Unassembled WGS sequence"/>
</dbReference>
<keyword evidence="4" id="KW-0653">Protein transport</keyword>
<organism evidence="6 7">
    <name type="scientific">Citrobacter enshiensis</name>
    <dbReference type="NCBI Taxonomy" id="2971264"/>
    <lineage>
        <taxon>Bacteria</taxon>
        <taxon>Pseudomonadati</taxon>
        <taxon>Pseudomonadota</taxon>
        <taxon>Gammaproteobacteria</taxon>
        <taxon>Enterobacterales</taxon>
        <taxon>Enterobacteriaceae</taxon>
        <taxon>Citrobacter</taxon>
    </lineage>
</organism>
<dbReference type="InterPro" id="IPR029046">
    <property type="entry name" value="LolA/LolB/LppX"/>
</dbReference>
<sequence>MTAGDGSCLLTTLRQETVISGLISPAVMCATLLFFSGMTHPAENVAVASAFSQNVKTTNPIDLSQQQFEHIQSYQVLLRSSSPQDESKVIRYSYRKPGFVRMDFTRPHPGAVLTYNPVSRKVKLWPFGLGTIPVLNLSPTDSLIQDDRGHRVDQSDIGVLLSNIRRLQHDGTTVTVGEETLAGRATLHLSVTGPKGVSVDDVNRYEIWLDKSHGLPAKVVSYDRQGKLLETVLMDAMVINIQFPADFFTP</sequence>
<accession>A0ABT8PRM1</accession>
<keyword evidence="3" id="KW-0732">Signal</keyword>
<dbReference type="Pfam" id="PF03888">
    <property type="entry name" value="MucB_RseB"/>
    <property type="match status" value="1"/>
</dbReference>
<dbReference type="SUPFAM" id="SSF89392">
    <property type="entry name" value="Prokaryotic lipoproteins and lipoprotein localization factors"/>
    <property type="match status" value="1"/>
</dbReference>